<dbReference type="Proteomes" id="UP000886520">
    <property type="component" value="Chromosome 13"/>
</dbReference>
<dbReference type="GO" id="GO:0042752">
    <property type="term" value="P:regulation of circadian rhythm"/>
    <property type="evidence" value="ECO:0007669"/>
    <property type="project" value="InterPro"/>
</dbReference>
<evidence type="ECO:0000256" key="1">
    <source>
        <dbReference type="SAM" id="MobiDB-lite"/>
    </source>
</evidence>
<accession>A0A9D4UP91</accession>
<evidence type="ECO:0000313" key="2">
    <source>
        <dbReference type="EMBL" id="KAI5071206.1"/>
    </source>
</evidence>
<reference evidence="2" key="1">
    <citation type="submission" date="2021-01" db="EMBL/GenBank/DDBJ databases">
        <title>Adiantum capillus-veneris genome.</title>
        <authorList>
            <person name="Fang Y."/>
            <person name="Liao Q."/>
        </authorList>
    </citation>
    <scope>NUCLEOTIDE SEQUENCE</scope>
    <source>
        <strain evidence="2">H3</strain>
        <tissue evidence="2">Leaf</tissue>
    </source>
</reference>
<name>A0A9D4UP91_ADICA</name>
<dbReference type="AlphaFoldDB" id="A0A9D4UP91"/>
<protein>
    <submittedName>
        <fullName evidence="2">Uncharacterized protein</fullName>
    </submittedName>
</protein>
<dbReference type="GO" id="GO:0009409">
    <property type="term" value="P:response to cold"/>
    <property type="evidence" value="ECO:0007669"/>
    <property type="project" value="InterPro"/>
</dbReference>
<dbReference type="OrthoDB" id="1923282at2759"/>
<dbReference type="InterPro" id="IPR044678">
    <property type="entry name" value="COR27/28"/>
</dbReference>
<sequence>MSQLLDMGLRDEESDSGETQDAEWSSSRCSSSCSILTHPMKVEKCLEGSVSLETAWTDSKHSSYLDFMEANFVQNMFARSYCMEDVCGGIAHHHHHQHDCRTDFEENDYNTAESQLHSQETLEYKIHDWGDQTWSSVLRAKAPATIHRGLLANPWVQHFRPRNAPSVSLKMTTVPNNEVAKRDAESQEIRSPAINNVDHQQWTANSISASDPEKPSKPVVASGRIVHQNAGETKDCLLNASSIDASVELGGKWAILCRVATHSNMITQPLFELILD</sequence>
<organism evidence="2 3">
    <name type="scientific">Adiantum capillus-veneris</name>
    <name type="common">Maidenhair fern</name>
    <dbReference type="NCBI Taxonomy" id="13818"/>
    <lineage>
        <taxon>Eukaryota</taxon>
        <taxon>Viridiplantae</taxon>
        <taxon>Streptophyta</taxon>
        <taxon>Embryophyta</taxon>
        <taxon>Tracheophyta</taxon>
        <taxon>Polypodiopsida</taxon>
        <taxon>Polypodiidae</taxon>
        <taxon>Polypodiales</taxon>
        <taxon>Pteridineae</taxon>
        <taxon>Pteridaceae</taxon>
        <taxon>Vittarioideae</taxon>
        <taxon>Adiantum</taxon>
    </lineage>
</organism>
<comment type="caution">
    <text evidence="2">The sequence shown here is derived from an EMBL/GenBank/DDBJ whole genome shotgun (WGS) entry which is preliminary data.</text>
</comment>
<keyword evidence="3" id="KW-1185">Reference proteome</keyword>
<gene>
    <name evidence="2" type="ORF">GOP47_0013457</name>
</gene>
<proteinExistence type="predicted"/>
<feature type="region of interest" description="Disordered" evidence="1">
    <location>
        <begin position="1"/>
        <end position="24"/>
    </location>
</feature>
<feature type="compositionally biased region" description="Acidic residues" evidence="1">
    <location>
        <begin position="12"/>
        <end position="21"/>
    </location>
</feature>
<dbReference type="PANTHER" id="PTHR33676">
    <property type="entry name" value="COLD REGULATED PROTEIN 27"/>
    <property type="match status" value="1"/>
</dbReference>
<evidence type="ECO:0000313" key="3">
    <source>
        <dbReference type="Proteomes" id="UP000886520"/>
    </source>
</evidence>
<dbReference type="EMBL" id="JABFUD020000013">
    <property type="protein sequence ID" value="KAI5071206.1"/>
    <property type="molecule type" value="Genomic_DNA"/>
</dbReference>
<dbReference type="PANTHER" id="PTHR33676:SF3">
    <property type="entry name" value="COLD-REGULATED PROTEIN 27"/>
    <property type="match status" value="1"/>
</dbReference>